<name>A0A2K9NPX6_BACTC</name>
<dbReference type="RefSeq" id="WP_102242881.1">
    <property type="nucleotide sequence ID" value="NZ_CP025704.1"/>
</dbReference>
<dbReference type="InterPro" id="IPR021306">
    <property type="entry name" value="DUF2878"/>
</dbReference>
<sequence>MLTKKSVFINFFAFYVAWWAMLISNWKGQPVIGWGVFALVMAIHFFRVSINKKKDAIEVTLIAVVGIILDTVLFKTGILTFNNPLLGTLPPAWLLGIWFLFATTISYTFILIRNKIPAQIIVGGFFAPVSYITGAKFMLLSLYQPFGTYYMIHGACWLVFFPLCFFISKKVKGY</sequence>
<organism evidence="1 2">
    <name type="scientific">Bacteriovorax stolpii</name>
    <name type="common">Bdellovibrio stolpii</name>
    <dbReference type="NCBI Taxonomy" id="960"/>
    <lineage>
        <taxon>Bacteria</taxon>
        <taxon>Pseudomonadati</taxon>
        <taxon>Bdellovibrionota</taxon>
        <taxon>Bacteriovoracia</taxon>
        <taxon>Bacteriovoracales</taxon>
        <taxon>Bacteriovoracaceae</taxon>
        <taxon>Bacteriovorax</taxon>
    </lineage>
</organism>
<dbReference type="KEGG" id="bsto:C0V70_05555"/>
<protein>
    <submittedName>
        <fullName evidence="1">Uncharacterized protein</fullName>
    </submittedName>
</protein>
<keyword evidence="2" id="KW-1185">Reference proteome</keyword>
<accession>A0A2K9NPX6</accession>
<proteinExistence type="predicted"/>
<evidence type="ECO:0000313" key="1">
    <source>
        <dbReference type="EMBL" id="AUN97586.1"/>
    </source>
</evidence>
<evidence type="ECO:0000313" key="2">
    <source>
        <dbReference type="Proteomes" id="UP000235584"/>
    </source>
</evidence>
<dbReference type="OrthoDB" id="288800at2"/>
<reference evidence="1 2" key="1">
    <citation type="submission" date="2018-01" db="EMBL/GenBank/DDBJ databases">
        <title>Complete genome sequence of Bacteriovorax stolpii DSM12778.</title>
        <authorList>
            <person name="Tang B."/>
            <person name="Chang J."/>
        </authorList>
    </citation>
    <scope>NUCLEOTIDE SEQUENCE [LARGE SCALE GENOMIC DNA]</scope>
    <source>
        <strain evidence="1 2">DSM 12778</strain>
    </source>
</reference>
<dbReference type="EMBL" id="CP025704">
    <property type="protein sequence ID" value="AUN97586.1"/>
    <property type="molecule type" value="Genomic_DNA"/>
</dbReference>
<gene>
    <name evidence="1" type="ORF">C0V70_05555</name>
</gene>
<dbReference type="Proteomes" id="UP000235584">
    <property type="component" value="Chromosome"/>
</dbReference>
<dbReference type="AlphaFoldDB" id="A0A2K9NPX6"/>
<dbReference type="Pfam" id="PF11086">
    <property type="entry name" value="DUF2878"/>
    <property type="match status" value="1"/>
</dbReference>